<dbReference type="Proteomes" id="UP001144323">
    <property type="component" value="Unassembled WGS sequence"/>
</dbReference>
<gene>
    <name evidence="2" type="ORF">LMG27198_50170</name>
</gene>
<name>A0A9W6H043_9HYPH</name>
<evidence type="ECO:0000313" key="3">
    <source>
        <dbReference type="Proteomes" id="UP001144323"/>
    </source>
</evidence>
<proteinExistence type="predicted"/>
<comment type="caution">
    <text evidence="2">The sequence shown here is derived from an EMBL/GenBank/DDBJ whole genome shotgun (WGS) entry which is preliminary data.</text>
</comment>
<dbReference type="SUPFAM" id="SSF52540">
    <property type="entry name" value="P-loop containing nucleoside triphosphate hydrolases"/>
    <property type="match status" value="1"/>
</dbReference>
<dbReference type="InterPro" id="IPR027417">
    <property type="entry name" value="P-loop_NTPase"/>
</dbReference>
<evidence type="ECO:0000313" key="2">
    <source>
        <dbReference type="EMBL" id="GLI96025.1"/>
    </source>
</evidence>
<evidence type="ECO:0000259" key="1">
    <source>
        <dbReference type="Pfam" id="PF01656"/>
    </source>
</evidence>
<keyword evidence="3" id="KW-1185">Reference proteome</keyword>
<dbReference type="Pfam" id="PF01656">
    <property type="entry name" value="CbiA"/>
    <property type="match status" value="1"/>
</dbReference>
<organism evidence="2 3">
    <name type="scientific">Methylocystis echinoides</name>
    <dbReference type="NCBI Taxonomy" id="29468"/>
    <lineage>
        <taxon>Bacteria</taxon>
        <taxon>Pseudomonadati</taxon>
        <taxon>Pseudomonadota</taxon>
        <taxon>Alphaproteobacteria</taxon>
        <taxon>Hyphomicrobiales</taxon>
        <taxon>Methylocystaceae</taxon>
        <taxon>Methylocystis</taxon>
    </lineage>
</organism>
<dbReference type="Gene3D" id="3.40.50.300">
    <property type="entry name" value="P-loop containing nucleotide triphosphate hydrolases"/>
    <property type="match status" value="1"/>
</dbReference>
<reference evidence="2" key="1">
    <citation type="journal article" date="2023" name="Int. J. Syst. Evol. Microbiol.">
        <title>Methylocystis iwaonis sp. nov., a type II methane-oxidizing bacterium from surface soil of a rice paddy field in Japan, and emended description of the genus Methylocystis (ex Whittenbury et al. 1970) Bowman et al. 1993.</title>
        <authorList>
            <person name="Kaise H."/>
            <person name="Sawadogo J.B."/>
            <person name="Alam M.S."/>
            <person name="Ueno C."/>
            <person name="Dianou D."/>
            <person name="Shinjo R."/>
            <person name="Asakawa S."/>
        </authorList>
    </citation>
    <scope>NUCLEOTIDE SEQUENCE</scope>
    <source>
        <strain evidence="2">LMG27198</strain>
    </source>
</reference>
<dbReference type="InterPro" id="IPR002586">
    <property type="entry name" value="CobQ/CobB/MinD/ParA_Nub-bd_dom"/>
</dbReference>
<feature type="domain" description="CobQ/CobB/MinD/ParA nucleotide binding" evidence="1">
    <location>
        <begin position="50"/>
        <end position="149"/>
    </location>
</feature>
<sequence>MSNEQELASQLIPAIIPDGKGLSDMATTAAELKARPRAAALPPAVKRVALVANEKGGVGKSVFTRTLVDYLRTKGKRVAAYDADGSVGATARVLGTRDANGAIERVQNPVEGIGYYNGRADDERNILLDSIESGEKLYVHDLAGGLLADLTRIVDGGEGLDGLLDAFEAHSYKLTVFHVISPDVGAAQSVARWLSLIGDRADHVAVINLKHGRPPSDFPFWYGFTDAKGLAKGGKTREKLLASGGVEIEFPSLPAGTFAKLDAENIPFTRADKAGLLTITERAHVAKFLRDFAAALSPAIPFLGL</sequence>
<dbReference type="EMBL" id="BSEC01000007">
    <property type="protein sequence ID" value="GLI96025.1"/>
    <property type="molecule type" value="Genomic_DNA"/>
</dbReference>
<accession>A0A9W6H043</accession>
<protein>
    <recommendedName>
        <fullName evidence="1">CobQ/CobB/MinD/ParA nucleotide binding domain-containing protein</fullName>
    </recommendedName>
</protein>
<dbReference type="AlphaFoldDB" id="A0A9W6H043"/>